<comment type="caution">
    <text evidence="2">The sequence shown here is derived from an EMBL/GenBank/DDBJ whole genome shotgun (WGS) entry which is preliminary data.</text>
</comment>
<dbReference type="Proteomes" id="UP001595556">
    <property type="component" value="Unassembled WGS sequence"/>
</dbReference>
<keyword evidence="3" id="KW-1185">Reference proteome</keyword>
<proteinExistence type="predicted"/>
<keyword evidence="2" id="KW-0378">Hydrolase</keyword>
<reference evidence="3" key="1">
    <citation type="journal article" date="2019" name="Int. J. Syst. Evol. Microbiol.">
        <title>The Global Catalogue of Microorganisms (GCM) 10K type strain sequencing project: providing services to taxonomists for standard genome sequencing and annotation.</title>
        <authorList>
            <consortium name="The Broad Institute Genomics Platform"/>
            <consortium name="The Broad Institute Genome Sequencing Center for Infectious Disease"/>
            <person name="Wu L."/>
            <person name="Ma J."/>
        </authorList>
    </citation>
    <scope>NUCLEOTIDE SEQUENCE [LARGE SCALE GENOMIC DNA]</scope>
    <source>
        <strain evidence="3">KCTC 52168</strain>
    </source>
</reference>
<dbReference type="CDD" id="cd01836">
    <property type="entry name" value="FeeA_FeeB_like"/>
    <property type="match status" value="1"/>
</dbReference>
<dbReference type="RefSeq" id="WP_377302812.1">
    <property type="nucleotide sequence ID" value="NZ_CP180191.1"/>
</dbReference>
<sequence length="242" mass="26483">MLYAAARTALKPVLVTQANYLRRTALELPEADGPRVGAAGRGPHTLRLLLAGDSCAAGVGARTQDEAIIVPLAEQLARQTGGRVEWQLIARTGNTSIQTYEMLAAEALPALDVAIVITGVNDITKQVPLHRALLYRERIARLLRERTGARQVVFPSLPPIDQFPSVPHPLAWWAGLMAERNNRAQARWAERRADLVSHCSMDGVMDPKLMSEDGFHPGPALYARVAQRLAEHLTHCIEQVSA</sequence>
<name>A0ABV7H6E1_9BURK</name>
<protein>
    <submittedName>
        <fullName evidence="2">SGNH/GDSL hydrolase family protein</fullName>
    </submittedName>
</protein>
<dbReference type="InterPro" id="IPR036514">
    <property type="entry name" value="SGNH_hydro_sf"/>
</dbReference>
<dbReference type="InterPro" id="IPR013830">
    <property type="entry name" value="SGNH_hydro"/>
</dbReference>
<dbReference type="SUPFAM" id="SSF52266">
    <property type="entry name" value="SGNH hydrolase"/>
    <property type="match status" value="1"/>
</dbReference>
<evidence type="ECO:0000313" key="2">
    <source>
        <dbReference type="EMBL" id="MFC3147577.1"/>
    </source>
</evidence>
<gene>
    <name evidence="2" type="ORF">ACFOEN_07980</name>
</gene>
<dbReference type="EMBL" id="JBHRTI010000004">
    <property type="protein sequence ID" value="MFC3147577.1"/>
    <property type="molecule type" value="Genomic_DNA"/>
</dbReference>
<accession>A0ABV7H6E1</accession>
<feature type="domain" description="SGNH hydrolase-type esterase" evidence="1">
    <location>
        <begin position="51"/>
        <end position="223"/>
    </location>
</feature>
<organism evidence="2 3">
    <name type="scientific">Piscinibacterium candidicorallinum</name>
    <dbReference type="NCBI Taxonomy" id="1793872"/>
    <lineage>
        <taxon>Bacteria</taxon>
        <taxon>Pseudomonadati</taxon>
        <taxon>Pseudomonadota</taxon>
        <taxon>Betaproteobacteria</taxon>
        <taxon>Burkholderiales</taxon>
        <taxon>Piscinibacterium</taxon>
    </lineage>
</organism>
<dbReference type="Pfam" id="PF13472">
    <property type="entry name" value="Lipase_GDSL_2"/>
    <property type="match status" value="1"/>
</dbReference>
<evidence type="ECO:0000259" key="1">
    <source>
        <dbReference type="Pfam" id="PF13472"/>
    </source>
</evidence>
<evidence type="ECO:0000313" key="3">
    <source>
        <dbReference type="Proteomes" id="UP001595556"/>
    </source>
</evidence>
<dbReference type="GO" id="GO:0016787">
    <property type="term" value="F:hydrolase activity"/>
    <property type="evidence" value="ECO:0007669"/>
    <property type="project" value="UniProtKB-KW"/>
</dbReference>
<dbReference type="Gene3D" id="3.40.50.1110">
    <property type="entry name" value="SGNH hydrolase"/>
    <property type="match status" value="1"/>
</dbReference>